<proteinExistence type="inferred from homology"/>
<accession>A0A1I5YVG9</accession>
<dbReference type="Gene3D" id="1.20.58.460">
    <property type="entry name" value="Hyaluronidase post-catalytic domain-like"/>
    <property type="match status" value="1"/>
</dbReference>
<dbReference type="InterPro" id="IPR029018">
    <property type="entry name" value="Hex-like_dom2"/>
</dbReference>
<feature type="domain" description="GH84" evidence="5">
    <location>
        <begin position="175"/>
        <end position="455"/>
    </location>
</feature>
<dbReference type="InterPro" id="IPR017853">
    <property type="entry name" value="GH"/>
</dbReference>
<protein>
    <submittedName>
        <fullName evidence="6">Glycosyl hydrolase family 20, domain 2</fullName>
    </submittedName>
</protein>
<dbReference type="PROSITE" id="PS52009">
    <property type="entry name" value="GH84"/>
    <property type="match status" value="1"/>
</dbReference>
<dbReference type="Pfam" id="PF02838">
    <property type="entry name" value="Glyco_hydro_20b"/>
    <property type="match status" value="1"/>
</dbReference>
<name>A0A1I5YVG9_9PSEU</name>
<dbReference type="AlphaFoldDB" id="A0A1I5YVG9"/>
<dbReference type="Gene3D" id="3.20.20.80">
    <property type="entry name" value="Glycosidases"/>
    <property type="match status" value="1"/>
</dbReference>
<keyword evidence="2 3" id="KW-0326">Glycosidase</keyword>
<dbReference type="InterPro" id="IPR011496">
    <property type="entry name" value="O-GlcNAcase_cat"/>
</dbReference>
<comment type="similarity">
    <text evidence="3">Belongs to the glycosyl hydrolase 84 family.</text>
</comment>
<reference evidence="7" key="1">
    <citation type="submission" date="2016-10" db="EMBL/GenBank/DDBJ databases">
        <authorList>
            <person name="Varghese N."/>
            <person name="Submissions S."/>
        </authorList>
    </citation>
    <scope>NUCLEOTIDE SEQUENCE [LARGE SCALE GENOMIC DNA]</scope>
    <source>
        <strain evidence="7">CGMCC 4.5579</strain>
    </source>
</reference>
<evidence type="ECO:0000313" key="7">
    <source>
        <dbReference type="Proteomes" id="UP000198727"/>
    </source>
</evidence>
<dbReference type="STRING" id="587909.SAMN05421810_1085"/>
<dbReference type="GO" id="GO:0005975">
    <property type="term" value="P:carbohydrate metabolic process"/>
    <property type="evidence" value="ECO:0007669"/>
    <property type="project" value="UniProtKB-ARBA"/>
</dbReference>
<feature type="active site" description="Proton donor" evidence="3">
    <location>
        <position position="290"/>
    </location>
</feature>
<dbReference type="PANTHER" id="PTHR13170">
    <property type="entry name" value="O-GLCNACASE"/>
    <property type="match status" value="1"/>
</dbReference>
<dbReference type="Proteomes" id="UP000198727">
    <property type="component" value="Unassembled WGS sequence"/>
</dbReference>
<keyword evidence="7" id="KW-1185">Reference proteome</keyword>
<dbReference type="Pfam" id="PF07555">
    <property type="entry name" value="NAGidase"/>
    <property type="match status" value="1"/>
</dbReference>
<dbReference type="Pfam" id="PF21774">
    <property type="entry name" value="NagJ_C"/>
    <property type="match status" value="1"/>
</dbReference>
<dbReference type="SUPFAM" id="SSF51445">
    <property type="entry name" value="(Trans)glycosidases"/>
    <property type="match status" value="1"/>
</dbReference>
<evidence type="ECO:0000259" key="5">
    <source>
        <dbReference type="PROSITE" id="PS52009"/>
    </source>
</evidence>
<dbReference type="InterPro" id="IPR013783">
    <property type="entry name" value="Ig-like_fold"/>
</dbReference>
<keyword evidence="4" id="KW-0732">Signal</keyword>
<evidence type="ECO:0000256" key="4">
    <source>
        <dbReference type="SAM" id="SignalP"/>
    </source>
</evidence>
<evidence type="ECO:0000256" key="3">
    <source>
        <dbReference type="PROSITE-ProRule" id="PRU01353"/>
    </source>
</evidence>
<feature type="chain" id="PRO_5011619114" evidence="4">
    <location>
        <begin position="22"/>
        <end position="907"/>
    </location>
</feature>
<dbReference type="GO" id="GO:1901135">
    <property type="term" value="P:carbohydrate derivative metabolic process"/>
    <property type="evidence" value="ECO:0007669"/>
    <property type="project" value="UniProtKB-ARBA"/>
</dbReference>
<dbReference type="InterPro" id="IPR049019">
    <property type="entry name" value="NagJ-like_helical"/>
</dbReference>
<evidence type="ECO:0000256" key="2">
    <source>
        <dbReference type="ARBA" id="ARBA00023295"/>
    </source>
</evidence>
<dbReference type="Gene3D" id="3.30.379.10">
    <property type="entry name" value="Chitobiase/beta-hexosaminidase domain 2-like"/>
    <property type="match status" value="1"/>
</dbReference>
<keyword evidence="1 3" id="KW-0378">Hydrolase</keyword>
<sequence>MVFRVLLAVVLLVVPAPVASAAPVSEPAAEAAVPVPDVLPTPRSITPRGGAFPVPPVVAVVRGPATDPAAARELEAVLRAAGARVVLSGGPAPLTVWLDDSRESSDALRRMRVAGPAGLPAEGYVLAARPGRLVLAGVDGVGTFHAVQTLRQVLARRGPVSLLPSLDVRDWPTMAWRGVVEGFYGPLWSTADRIRQLDRAAATKLNTYVYAAKDDPYHRERWREPYPEQRLRELGEVAAHAASRHVRFVFAVSPGLDVCHSAPADLAALTAKAEALWERGVRRFALFFDDIGGGLHCAEDERRFGTDPAPLAAAQAHLLAEFRRAFLAGRPEAGPLVTVPTEYAGAAGSTYQRRFGELVEPGVLVYWTGPEVVSATVDEADAAAAHAVFRHDLLLWDNFPVNDFDPRRLFLGPLVGRSATLHRAGVHGLTANPMVESEPSALGLVTAADYAWNAGGYRPEQSWRTALRLVGGGAAESLRVFADANRGSLLDPTPAPELSARIDAFWAEHERGVAGPAARALEEWFGAMAVAPARLREGMGNPAFVEQAEPWLTKLRWYGVAGEASTRELAALLRGDDTTAWRQRVVRDTATATARTVYQRVAPEVMRPFLDRVSAASRVVTLEATPDGTGGLTLTAGVRSGAVPIDHVEFYSGDRLVGRADQGPYRLDWPDPAAARHVLTARAVAADGTAVRSAPVRRTVGAPDPALLVVGTVDAVGDVAVRHRLEELGLPVEVKAAADTTSADADGKALVVISSTAISGDVGTKFTVAPVPVLTWESFVFDDLGMAAEVGETWRVDSVVITDPASPLAGGHTGEVTVYTGPDRVRWGVPAPAAERAAGLPGDEAKATLFGYRTGDAMVEGTAPAPRIGLFLGDDGLDTDVVTAAAVDLFDTAVCQAVPAGCVTATR</sequence>
<dbReference type="InterPro" id="IPR015882">
    <property type="entry name" value="HEX_bac_N"/>
</dbReference>
<evidence type="ECO:0000313" key="6">
    <source>
        <dbReference type="EMBL" id="SFQ48219.1"/>
    </source>
</evidence>
<dbReference type="EMBL" id="FOWW01000008">
    <property type="protein sequence ID" value="SFQ48219.1"/>
    <property type="molecule type" value="Genomic_DNA"/>
</dbReference>
<dbReference type="GO" id="GO:0015929">
    <property type="term" value="F:hexosaminidase activity"/>
    <property type="evidence" value="ECO:0007669"/>
    <property type="project" value="UniProtKB-ARBA"/>
</dbReference>
<dbReference type="SUPFAM" id="SSF55545">
    <property type="entry name" value="beta-N-acetylhexosaminidase-like domain"/>
    <property type="match status" value="1"/>
</dbReference>
<organism evidence="6 7">
    <name type="scientific">Amycolatopsis arida</name>
    <dbReference type="NCBI Taxonomy" id="587909"/>
    <lineage>
        <taxon>Bacteria</taxon>
        <taxon>Bacillati</taxon>
        <taxon>Actinomycetota</taxon>
        <taxon>Actinomycetes</taxon>
        <taxon>Pseudonocardiales</taxon>
        <taxon>Pseudonocardiaceae</taxon>
        <taxon>Amycolatopsis</taxon>
    </lineage>
</organism>
<dbReference type="Gene3D" id="2.60.40.10">
    <property type="entry name" value="Immunoglobulins"/>
    <property type="match status" value="1"/>
</dbReference>
<dbReference type="PANTHER" id="PTHR13170:SF16">
    <property type="entry name" value="PROTEIN O-GLCNACASE"/>
    <property type="match status" value="1"/>
</dbReference>
<dbReference type="SUPFAM" id="SSF140657">
    <property type="entry name" value="Hyaluronidase post-catalytic domain-like"/>
    <property type="match status" value="1"/>
</dbReference>
<evidence type="ECO:0000256" key="1">
    <source>
        <dbReference type="ARBA" id="ARBA00022801"/>
    </source>
</evidence>
<dbReference type="InterPro" id="IPR051822">
    <property type="entry name" value="Glycosyl_Hydrolase_84"/>
</dbReference>
<dbReference type="RefSeq" id="WP_092533107.1">
    <property type="nucleotide sequence ID" value="NZ_FOWW01000008.1"/>
</dbReference>
<feature type="signal peptide" evidence="4">
    <location>
        <begin position="1"/>
        <end position="21"/>
    </location>
</feature>
<dbReference type="OrthoDB" id="9760892at2"/>
<gene>
    <name evidence="6" type="ORF">SAMN05421810_1085</name>
</gene>